<proteinExistence type="predicted"/>
<evidence type="ECO:0000313" key="3">
    <source>
        <dbReference type="EMBL" id="NMH59828.1"/>
    </source>
</evidence>
<accession>A0ABX1R243</accession>
<dbReference type="RefSeq" id="WP_169210405.1">
    <property type="nucleotide sequence ID" value="NZ_JAATNW010000004.1"/>
</dbReference>
<protein>
    <recommendedName>
        <fullName evidence="5">Phosphate starvation-inducible protein PsiF</fullName>
    </recommendedName>
</protein>
<feature type="chain" id="PRO_5045264255" description="Phosphate starvation-inducible protein PsiF" evidence="2">
    <location>
        <begin position="26"/>
        <end position="59"/>
    </location>
</feature>
<reference evidence="3 4" key="1">
    <citation type="submission" date="2020-03" db="EMBL/GenBank/DDBJ databases">
        <title>Alteromonas ponticola sp. nov., isolated from seawater.</title>
        <authorList>
            <person name="Yoon J.-H."/>
            <person name="Kim Y.-O."/>
        </authorList>
    </citation>
    <scope>NUCLEOTIDE SEQUENCE [LARGE SCALE GENOMIC DNA]</scope>
    <source>
        <strain evidence="3 4">MYP5</strain>
    </source>
</reference>
<evidence type="ECO:0008006" key="5">
    <source>
        <dbReference type="Google" id="ProtNLM"/>
    </source>
</evidence>
<organism evidence="3 4">
    <name type="scientific">Alteromonas ponticola</name>
    <dbReference type="NCBI Taxonomy" id="2720613"/>
    <lineage>
        <taxon>Bacteria</taxon>
        <taxon>Pseudomonadati</taxon>
        <taxon>Pseudomonadota</taxon>
        <taxon>Gammaproteobacteria</taxon>
        <taxon>Alteromonadales</taxon>
        <taxon>Alteromonadaceae</taxon>
        <taxon>Alteromonas/Salinimonas group</taxon>
        <taxon>Alteromonas</taxon>
    </lineage>
</organism>
<sequence length="59" mass="6278">MKNLRKILVLGFCATISLATVNAVANESGTSADKKPKPGSTMGSDMPCREFPLCSSKFQ</sequence>
<keyword evidence="4" id="KW-1185">Reference proteome</keyword>
<comment type="caution">
    <text evidence="3">The sequence shown here is derived from an EMBL/GenBank/DDBJ whole genome shotgun (WGS) entry which is preliminary data.</text>
</comment>
<gene>
    <name evidence="3" type="ORF">HCJ96_07365</name>
</gene>
<feature type="region of interest" description="Disordered" evidence="1">
    <location>
        <begin position="26"/>
        <end position="59"/>
    </location>
</feature>
<keyword evidence="2" id="KW-0732">Signal</keyword>
<feature type="signal peptide" evidence="2">
    <location>
        <begin position="1"/>
        <end position="25"/>
    </location>
</feature>
<name>A0ABX1R243_9ALTE</name>
<evidence type="ECO:0000256" key="1">
    <source>
        <dbReference type="SAM" id="MobiDB-lite"/>
    </source>
</evidence>
<evidence type="ECO:0000313" key="4">
    <source>
        <dbReference type="Proteomes" id="UP000709336"/>
    </source>
</evidence>
<dbReference type="Proteomes" id="UP000709336">
    <property type="component" value="Unassembled WGS sequence"/>
</dbReference>
<dbReference type="EMBL" id="JAATNW010000004">
    <property type="protein sequence ID" value="NMH59828.1"/>
    <property type="molecule type" value="Genomic_DNA"/>
</dbReference>
<evidence type="ECO:0000256" key="2">
    <source>
        <dbReference type="SAM" id="SignalP"/>
    </source>
</evidence>